<dbReference type="PRINTS" id="PR00413">
    <property type="entry name" value="HADHALOGNASE"/>
</dbReference>
<comment type="caution">
    <text evidence="2">The sequence shown here is derived from an EMBL/GenBank/DDBJ whole genome shotgun (WGS) entry which is preliminary data.</text>
</comment>
<keyword evidence="3" id="KW-1185">Reference proteome</keyword>
<proteinExistence type="predicted"/>
<dbReference type="GO" id="GO:0016787">
    <property type="term" value="F:hydrolase activity"/>
    <property type="evidence" value="ECO:0007669"/>
    <property type="project" value="UniProtKB-KW"/>
</dbReference>
<organism evidence="2 3">
    <name type="scientific">Polymorphospora lycopeni</name>
    <dbReference type="NCBI Taxonomy" id="3140240"/>
    <lineage>
        <taxon>Bacteria</taxon>
        <taxon>Bacillati</taxon>
        <taxon>Actinomycetota</taxon>
        <taxon>Actinomycetes</taxon>
        <taxon>Micromonosporales</taxon>
        <taxon>Micromonosporaceae</taxon>
        <taxon>Polymorphospora</taxon>
    </lineage>
</organism>
<evidence type="ECO:0000313" key="3">
    <source>
        <dbReference type="Proteomes" id="UP001582793"/>
    </source>
</evidence>
<dbReference type="InterPro" id="IPR023214">
    <property type="entry name" value="HAD_sf"/>
</dbReference>
<dbReference type="NCBIfam" id="TIGR01509">
    <property type="entry name" value="HAD-SF-IA-v3"/>
    <property type="match status" value="1"/>
</dbReference>
<reference evidence="2 3" key="1">
    <citation type="submission" date="2024-04" db="EMBL/GenBank/DDBJ databases">
        <title>Polymorphospora sp. isolated from Baiyangdian Lake in Xiong'an New Area.</title>
        <authorList>
            <person name="Zhang X."/>
            <person name="Liu J."/>
        </authorList>
    </citation>
    <scope>NUCLEOTIDE SEQUENCE [LARGE SCALE GENOMIC DNA]</scope>
    <source>
        <strain evidence="2 3">2-325</strain>
    </source>
</reference>
<dbReference type="EC" id="3.1.3.-" evidence="2"/>
<dbReference type="InterPro" id="IPR006439">
    <property type="entry name" value="HAD-SF_hydro_IA"/>
</dbReference>
<dbReference type="Gene3D" id="3.40.50.1000">
    <property type="entry name" value="HAD superfamily/HAD-like"/>
    <property type="match status" value="1"/>
</dbReference>
<dbReference type="InterPro" id="IPR036412">
    <property type="entry name" value="HAD-like_sf"/>
</dbReference>
<gene>
    <name evidence="2" type="ORF">AAFH96_03495</name>
</gene>
<dbReference type="SFLD" id="SFLDS00003">
    <property type="entry name" value="Haloacid_Dehalogenase"/>
    <property type="match status" value="1"/>
</dbReference>
<name>A0ABV5CJI8_9ACTN</name>
<keyword evidence="2" id="KW-0378">Hydrolase</keyword>
<protein>
    <submittedName>
        <fullName evidence="2">HAD family hydrolase</fullName>
        <ecNumber evidence="2">3.1.3.-</ecNumber>
    </submittedName>
</protein>
<dbReference type="SFLD" id="SFLDG01129">
    <property type="entry name" value="C1.5:_HAD__Beta-PGM__Phosphata"/>
    <property type="match status" value="1"/>
</dbReference>
<dbReference type="PANTHER" id="PTHR46649">
    <property type="match status" value="1"/>
</dbReference>
<evidence type="ECO:0000256" key="1">
    <source>
        <dbReference type="SAM" id="MobiDB-lite"/>
    </source>
</evidence>
<evidence type="ECO:0000313" key="2">
    <source>
        <dbReference type="EMBL" id="MFB6392170.1"/>
    </source>
</evidence>
<dbReference type="Proteomes" id="UP001582793">
    <property type="component" value="Unassembled WGS sequence"/>
</dbReference>
<dbReference type="Pfam" id="PF00702">
    <property type="entry name" value="Hydrolase"/>
    <property type="match status" value="1"/>
</dbReference>
<dbReference type="EMBL" id="JBCGDC010000006">
    <property type="protein sequence ID" value="MFB6392170.1"/>
    <property type="molecule type" value="Genomic_DNA"/>
</dbReference>
<dbReference type="NCBIfam" id="TIGR01549">
    <property type="entry name" value="HAD-SF-IA-v1"/>
    <property type="match status" value="1"/>
</dbReference>
<feature type="region of interest" description="Disordered" evidence="1">
    <location>
        <begin position="1"/>
        <end position="34"/>
    </location>
</feature>
<accession>A0ABV5CJI8</accession>
<dbReference type="PANTHER" id="PTHR46649:SF4">
    <property type="entry name" value="HALOACID DEHALOGENASE-LIKE HYDROLASE (HAD) SUPERFAMILY PROTEIN"/>
    <property type="match status" value="1"/>
</dbReference>
<dbReference type="SUPFAM" id="SSF56784">
    <property type="entry name" value="HAD-like"/>
    <property type="match status" value="1"/>
</dbReference>
<sequence length="266" mass="28092">MSALGKVHGVPDHPQPPSPRHASGPATAAPATPPRRPVEAVLFDFHGTLAQVEDPVAWVRAGARECGVELDRGRATVLADRLVTAGRAGGPLPHRVPPHLAEVWADRDLYEHAHRSAYTGLAATVDSGVDGLAEALYDRLLRPDGWLLYSDTAATLRALRDASVPVALVSNIGFDVRPLFEAWGLADLVDAFVLSYEVGRCKPDPAIFHRACGMLRVDPERVLMVGDTPADAGAVRAGCAVLVLPAADPGRANGLAAVLDLAVTDR</sequence>